<dbReference type="GO" id="GO:0031956">
    <property type="term" value="F:medium-chain fatty acid-CoA ligase activity"/>
    <property type="evidence" value="ECO:0007669"/>
    <property type="project" value="TreeGrafter"/>
</dbReference>
<dbReference type="InterPro" id="IPR000873">
    <property type="entry name" value="AMP-dep_synth/lig_dom"/>
</dbReference>
<dbReference type="STRING" id="1208324.P73_1468"/>
<evidence type="ECO:0000259" key="3">
    <source>
        <dbReference type="Pfam" id="PF00501"/>
    </source>
</evidence>
<proteinExistence type="inferred from homology"/>
<dbReference type="GO" id="GO:0006631">
    <property type="term" value="P:fatty acid metabolic process"/>
    <property type="evidence" value="ECO:0007669"/>
    <property type="project" value="TreeGrafter"/>
</dbReference>
<dbReference type="PANTHER" id="PTHR43201">
    <property type="entry name" value="ACYL-COA SYNTHETASE"/>
    <property type="match status" value="1"/>
</dbReference>
<dbReference type="SUPFAM" id="SSF56801">
    <property type="entry name" value="Acetyl-CoA synthetase-like"/>
    <property type="match status" value="1"/>
</dbReference>
<reference evidence="4 5" key="1">
    <citation type="journal article" date="2014" name="Int. J. Syst. Evol. Microbiol.">
        <title>Celeribacter indicus sp. nov., a polycyclic aromatic hydrocarbon-degrading bacterium from deep-sea sediment and reclassification of Huaishuia halophila as Celeribacter halophilus comb. nov.</title>
        <authorList>
            <person name="Lai Q."/>
            <person name="Cao J."/>
            <person name="Yuan J."/>
            <person name="Li F."/>
            <person name="Shao Z."/>
        </authorList>
    </citation>
    <scope>NUCLEOTIDE SEQUENCE [LARGE SCALE GENOMIC DNA]</scope>
    <source>
        <strain evidence="4">P73</strain>
    </source>
</reference>
<gene>
    <name evidence="4" type="ORF">P73_1468</name>
</gene>
<dbReference type="EMBL" id="CP004393">
    <property type="protein sequence ID" value="AJE46183.1"/>
    <property type="molecule type" value="Genomic_DNA"/>
</dbReference>
<dbReference type="Proteomes" id="UP000031521">
    <property type="component" value="Chromosome"/>
</dbReference>
<dbReference type="Gene3D" id="3.40.50.12780">
    <property type="entry name" value="N-terminal domain of ligase-like"/>
    <property type="match status" value="1"/>
</dbReference>
<comment type="similarity">
    <text evidence="1">Belongs to the ATP-dependent AMP-binding enzyme family.</text>
</comment>
<keyword evidence="5" id="KW-1185">Reference proteome</keyword>
<dbReference type="InterPro" id="IPR020845">
    <property type="entry name" value="AMP-binding_CS"/>
</dbReference>
<dbReference type="HOGENOM" id="CLU_462235_0_0_5"/>
<dbReference type="KEGG" id="cid:P73_1468"/>
<evidence type="ECO:0000256" key="2">
    <source>
        <dbReference type="ARBA" id="ARBA00022598"/>
    </source>
</evidence>
<protein>
    <submittedName>
        <fullName evidence="4">Feruloyl-CoA synthase</fullName>
    </submittedName>
</protein>
<dbReference type="Pfam" id="PF23562">
    <property type="entry name" value="AMP-binding_C_3"/>
    <property type="match status" value="1"/>
</dbReference>
<dbReference type="RefSeq" id="WP_043869110.1">
    <property type="nucleotide sequence ID" value="NZ_CP004393.1"/>
</dbReference>
<evidence type="ECO:0000256" key="1">
    <source>
        <dbReference type="ARBA" id="ARBA00006432"/>
    </source>
</evidence>
<organism evidence="4 5">
    <name type="scientific">Celeribacter indicus</name>
    <dbReference type="NCBI Taxonomy" id="1208324"/>
    <lineage>
        <taxon>Bacteria</taxon>
        <taxon>Pseudomonadati</taxon>
        <taxon>Pseudomonadota</taxon>
        <taxon>Alphaproteobacteria</taxon>
        <taxon>Rhodobacterales</taxon>
        <taxon>Roseobacteraceae</taxon>
        <taxon>Celeribacter</taxon>
    </lineage>
</organism>
<dbReference type="InterPro" id="IPR042099">
    <property type="entry name" value="ANL_N_sf"/>
</dbReference>
<sequence>MTDETTGLTLAPHAVQRTVRDTGDILLTSRVPLDPVVEHTGVWLETWARETPEAVYLAERSGEGWRALGYGEVLDRVKAIAAALAARGLDASTPVLIMSGNSVDHALLSFAAQWAGVPTVPLAEQYSLIEEAHFRLQYAIAKTKPAMAFVDDAGRYAKALALPDLDGIEIVASRTAGAPRPVTPFAELLRGDASVDLDALHAKVGPDTVAKILFTSGSSSDPKGVLTTQRMMCANQAQMASVLPFMKERKQRIVDWLPWNHVFGGSHNVNMMLMHGGALYIDDGKPTKALFGRTVANVTDKAGTVAFNVPVGFSMLVHEMEHDRALREAYFRDLDMIFYAGASLPQDVWTRLEDMAREVRGRLPLMISSWGLTETAPANVMVHEPIGRSGVIGVPLPGVEVKLLPDAEMRCEIRVKGPNVMPGYLNDPEKTAQAFDAEGFFISGDAVRFVDAEDPDRGLRFDGRVSEDFKLLTGTWVQAGKLRLDALEALRGLVQDVVICGHDRDDIGLFIFPRPDRLTGDNRSEGAVIDAHLQAEIHHILRKMARAASGSARRIARAIILAEPPSVKDGEITDKGSLNTRRIIARRADLLERLYDNNDPALIRV</sequence>
<dbReference type="OrthoDB" id="9803968at2"/>
<dbReference type="PANTHER" id="PTHR43201:SF5">
    <property type="entry name" value="MEDIUM-CHAIN ACYL-COA LIGASE ACSF2, MITOCHONDRIAL"/>
    <property type="match status" value="1"/>
</dbReference>
<evidence type="ECO:0000313" key="5">
    <source>
        <dbReference type="Proteomes" id="UP000031521"/>
    </source>
</evidence>
<keyword evidence="2" id="KW-0436">Ligase</keyword>
<accession>A0A0B5DRN3</accession>
<feature type="domain" description="AMP-dependent synthetase/ligase" evidence="3">
    <location>
        <begin position="44"/>
        <end position="425"/>
    </location>
</feature>
<evidence type="ECO:0000313" key="4">
    <source>
        <dbReference type="EMBL" id="AJE46183.1"/>
    </source>
</evidence>
<dbReference type="AlphaFoldDB" id="A0A0B5DRN3"/>
<dbReference type="Pfam" id="PF00501">
    <property type="entry name" value="AMP-binding"/>
    <property type="match status" value="1"/>
</dbReference>
<name>A0A0B5DRN3_9RHOB</name>
<dbReference type="PROSITE" id="PS00455">
    <property type="entry name" value="AMP_BINDING"/>
    <property type="match status" value="1"/>
</dbReference>